<evidence type="ECO:0000259" key="1">
    <source>
        <dbReference type="Pfam" id="PF01738"/>
    </source>
</evidence>
<protein>
    <submittedName>
        <fullName evidence="2">Dienelactone hydrolase family protein</fullName>
    </submittedName>
</protein>
<sequence>MSVHTCCLKGFEWNGSPGGETSKIADTDTYVVGHNPNAAVLLIHDLFGWSFPNIRLLADHYAREANVTVYVPDFFKGDSLPVDLLVNEKWAELDIPGFLGRNGRQVREPLIFDVVRALRQKHAKVGAIGFCYGGWAVFRLGSASHKQPLVDFITAAHPSLLTKEDIDNVAVPTQGLGPEIDPAFTTELKLHTFQTMLGKNVPFEYVHFPGVAHACLVRGDESREGERTAMVRGKDAAVGWMKQFLGNE</sequence>
<feature type="domain" description="Dienelactone hydrolase" evidence="1">
    <location>
        <begin position="36"/>
        <end position="244"/>
    </location>
</feature>
<keyword evidence="2" id="KW-0378">Hydrolase</keyword>
<accession>A0AA38RSZ4</accession>
<dbReference type="PANTHER" id="PTHR17630">
    <property type="entry name" value="DIENELACTONE HYDROLASE"/>
    <property type="match status" value="1"/>
</dbReference>
<dbReference type="SUPFAM" id="SSF53474">
    <property type="entry name" value="alpha/beta-Hydrolases"/>
    <property type="match status" value="1"/>
</dbReference>
<dbReference type="Pfam" id="PF01738">
    <property type="entry name" value="DLH"/>
    <property type="match status" value="1"/>
</dbReference>
<dbReference type="PANTHER" id="PTHR17630:SF55">
    <property type="entry name" value="DIENELACTONE HYDROLASE FAMILY PROTEIN (AFU_ORTHOLOGUE AFUA_1G01900)"/>
    <property type="match status" value="1"/>
</dbReference>
<proteinExistence type="predicted"/>
<keyword evidence="3" id="KW-1185">Reference proteome</keyword>
<dbReference type="Gene3D" id="3.40.50.1820">
    <property type="entry name" value="alpha/beta hydrolase"/>
    <property type="match status" value="1"/>
</dbReference>
<evidence type="ECO:0000313" key="2">
    <source>
        <dbReference type="EMBL" id="KAJ9138352.1"/>
    </source>
</evidence>
<organism evidence="2 3">
    <name type="scientific">Pleurostoma richardsiae</name>
    <dbReference type="NCBI Taxonomy" id="41990"/>
    <lineage>
        <taxon>Eukaryota</taxon>
        <taxon>Fungi</taxon>
        <taxon>Dikarya</taxon>
        <taxon>Ascomycota</taxon>
        <taxon>Pezizomycotina</taxon>
        <taxon>Sordariomycetes</taxon>
        <taxon>Sordariomycetidae</taxon>
        <taxon>Calosphaeriales</taxon>
        <taxon>Pleurostomataceae</taxon>
        <taxon>Pleurostoma</taxon>
    </lineage>
</organism>
<dbReference type="EMBL" id="JANBVO010000030">
    <property type="protein sequence ID" value="KAJ9138352.1"/>
    <property type="molecule type" value="Genomic_DNA"/>
</dbReference>
<evidence type="ECO:0000313" key="3">
    <source>
        <dbReference type="Proteomes" id="UP001174694"/>
    </source>
</evidence>
<dbReference type="InterPro" id="IPR029058">
    <property type="entry name" value="AB_hydrolase_fold"/>
</dbReference>
<dbReference type="AlphaFoldDB" id="A0AA38RSZ4"/>
<dbReference type="Proteomes" id="UP001174694">
    <property type="component" value="Unassembled WGS sequence"/>
</dbReference>
<comment type="caution">
    <text evidence="2">The sequence shown here is derived from an EMBL/GenBank/DDBJ whole genome shotgun (WGS) entry which is preliminary data.</text>
</comment>
<dbReference type="InterPro" id="IPR002925">
    <property type="entry name" value="Dienelactn_hydro"/>
</dbReference>
<name>A0AA38RSZ4_9PEZI</name>
<reference evidence="2" key="1">
    <citation type="submission" date="2022-07" db="EMBL/GenBank/DDBJ databases">
        <title>Fungi with potential for degradation of polypropylene.</title>
        <authorList>
            <person name="Gostincar C."/>
        </authorList>
    </citation>
    <scope>NUCLEOTIDE SEQUENCE</scope>
    <source>
        <strain evidence="2">EXF-13308</strain>
    </source>
</reference>
<gene>
    <name evidence="2" type="ORF">NKR23_g8478</name>
</gene>
<dbReference type="GO" id="GO:0016787">
    <property type="term" value="F:hydrolase activity"/>
    <property type="evidence" value="ECO:0007669"/>
    <property type="project" value="UniProtKB-KW"/>
</dbReference>